<protein>
    <recommendedName>
        <fullName evidence="3">Ankyrin repeat domain-containing protein</fullName>
    </recommendedName>
</protein>
<dbReference type="InterPro" id="IPR036770">
    <property type="entry name" value="Ankyrin_rpt-contain_sf"/>
</dbReference>
<keyword evidence="2" id="KW-1185">Reference proteome</keyword>
<sequence length="345" mass="38257">MMEFSARLITTTFLSLAIFGCGFKKDVPGLVEKNVRETSLLNQRLGSEDALKRAVADGDLVDIRRIIEQNPSIQLNQEISEETVLSVALRRGDFEVVALLMSYGASPFVVLKRGEKSAYDGIDRYPARIKSIISYQAQLALNHFVTLAESGNLEYALEFYTSKFIPCALGFERLRSASGKNAAAVSNASVALLSHSSCKKLDSLQFERMLGKELLRVLRAYDRDLSVLYALGKQIPYGVSTIEIAKDNVMAKINPVFLINFRSVCDASFTKRPEVAEWREKIISAFDNLSGLAYEIEVTKKDSIGISSGRALISDFVGMDDSDERRDTIATLTEIPDFFICQGAE</sequence>
<dbReference type="AlphaFoldDB" id="Q6MQ79"/>
<reference evidence="1 2" key="1">
    <citation type="journal article" date="2004" name="Science">
        <title>A predator unmasked: life cycle of Bdellovibrio bacteriovorus from a genomic perspective.</title>
        <authorList>
            <person name="Rendulic S."/>
            <person name="Jagtap P."/>
            <person name="Rosinus A."/>
            <person name="Eppinger M."/>
            <person name="Baar C."/>
            <person name="Lanz C."/>
            <person name="Keller H."/>
            <person name="Lambert C."/>
            <person name="Evans K.J."/>
            <person name="Goesmann A."/>
            <person name="Meyer F."/>
            <person name="Sockett R.E."/>
            <person name="Schuster S.C."/>
        </authorList>
    </citation>
    <scope>NUCLEOTIDE SEQUENCE [LARGE SCALE GENOMIC DNA]</scope>
    <source>
        <strain evidence="2">ATCC 15356 / DSM 50701 / NCIMB 9529 / HD100</strain>
    </source>
</reference>
<name>Q6MQ79_BDEBA</name>
<dbReference type="EMBL" id="BX842647">
    <property type="protein sequence ID" value="CAE78568.1"/>
    <property type="molecule type" value="Genomic_DNA"/>
</dbReference>
<dbReference type="KEGG" id="bba:Bd0602"/>
<dbReference type="Gene3D" id="1.25.40.20">
    <property type="entry name" value="Ankyrin repeat-containing domain"/>
    <property type="match status" value="1"/>
</dbReference>
<evidence type="ECO:0000313" key="2">
    <source>
        <dbReference type="Proteomes" id="UP000008080"/>
    </source>
</evidence>
<dbReference type="PROSITE" id="PS51257">
    <property type="entry name" value="PROKAR_LIPOPROTEIN"/>
    <property type="match status" value="1"/>
</dbReference>
<dbReference type="STRING" id="264462.Bd0602"/>
<accession>Q6MQ79</accession>
<evidence type="ECO:0008006" key="3">
    <source>
        <dbReference type="Google" id="ProtNLM"/>
    </source>
</evidence>
<proteinExistence type="predicted"/>
<evidence type="ECO:0000313" key="1">
    <source>
        <dbReference type="EMBL" id="CAE78568.1"/>
    </source>
</evidence>
<organism evidence="1 2">
    <name type="scientific">Bdellovibrio bacteriovorus (strain ATCC 15356 / DSM 50701 / NCIMB 9529 / HD100)</name>
    <dbReference type="NCBI Taxonomy" id="264462"/>
    <lineage>
        <taxon>Bacteria</taxon>
        <taxon>Pseudomonadati</taxon>
        <taxon>Bdellovibrionota</taxon>
        <taxon>Bdellovibrionia</taxon>
        <taxon>Bdellovibrionales</taxon>
        <taxon>Pseudobdellovibrionaceae</taxon>
        <taxon>Bdellovibrio</taxon>
    </lineage>
</organism>
<dbReference type="HOGENOM" id="CLU_803310_0_0_7"/>
<dbReference type="Proteomes" id="UP000008080">
    <property type="component" value="Chromosome"/>
</dbReference>
<gene>
    <name evidence="1" type="ordered locus">Bd0602</name>
</gene>